<feature type="compositionally biased region" description="Basic and acidic residues" evidence="1">
    <location>
        <begin position="54"/>
        <end position="63"/>
    </location>
</feature>
<keyword evidence="3" id="KW-1185">Reference proteome</keyword>
<reference evidence="2" key="1">
    <citation type="submission" date="2021-04" db="EMBL/GenBank/DDBJ databases">
        <title>Biosynthetic gene clusters of Dactylosporangioum roseum.</title>
        <authorList>
            <person name="Hartkoorn R.C."/>
            <person name="Beaudoing E."/>
            <person name="Hot D."/>
            <person name="Moureu S."/>
        </authorList>
    </citation>
    <scope>NUCLEOTIDE SEQUENCE</scope>
    <source>
        <strain evidence="2">NRRL B-16295</strain>
    </source>
</reference>
<accession>A0ABY5YX92</accession>
<evidence type="ECO:0000313" key="3">
    <source>
        <dbReference type="Proteomes" id="UP001058271"/>
    </source>
</evidence>
<organism evidence="2 3">
    <name type="scientific">Dactylosporangium roseum</name>
    <dbReference type="NCBI Taxonomy" id="47989"/>
    <lineage>
        <taxon>Bacteria</taxon>
        <taxon>Bacillati</taxon>
        <taxon>Actinomycetota</taxon>
        <taxon>Actinomycetes</taxon>
        <taxon>Micromonosporales</taxon>
        <taxon>Micromonosporaceae</taxon>
        <taxon>Dactylosporangium</taxon>
    </lineage>
</organism>
<dbReference type="RefSeq" id="WP_260723314.1">
    <property type="nucleotide sequence ID" value="NZ_BAAABS010000037.1"/>
</dbReference>
<protein>
    <submittedName>
        <fullName evidence="2">Uncharacterized protein</fullName>
    </submittedName>
</protein>
<evidence type="ECO:0000256" key="1">
    <source>
        <dbReference type="SAM" id="MobiDB-lite"/>
    </source>
</evidence>
<dbReference type="Proteomes" id="UP001058271">
    <property type="component" value="Chromosome"/>
</dbReference>
<dbReference type="EMBL" id="CP073721">
    <property type="protein sequence ID" value="UWZ34024.1"/>
    <property type="molecule type" value="Genomic_DNA"/>
</dbReference>
<feature type="compositionally biased region" description="Basic residues" evidence="1">
    <location>
        <begin position="42"/>
        <end position="53"/>
    </location>
</feature>
<evidence type="ECO:0000313" key="2">
    <source>
        <dbReference type="EMBL" id="UWZ34024.1"/>
    </source>
</evidence>
<name>A0ABY5YX92_9ACTN</name>
<sequence length="63" mass="7167">MGQAPRLTLEQLRTAVAALHAAEERWRALPIGATLTVEWPSRRRMPAPAKPRRTREAPARRSR</sequence>
<proteinExistence type="predicted"/>
<feature type="region of interest" description="Disordered" evidence="1">
    <location>
        <begin position="41"/>
        <end position="63"/>
    </location>
</feature>
<gene>
    <name evidence="2" type="ORF">Drose_22500</name>
</gene>